<dbReference type="AlphaFoldDB" id="A0A1Z4GEA7"/>
<dbReference type="Pfam" id="PF13531">
    <property type="entry name" value="SBP_bac_11"/>
    <property type="match status" value="1"/>
</dbReference>
<dbReference type="GO" id="GO:0046872">
    <property type="term" value="F:metal ion binding"/>
    <property type="evidence" value="ECO:0007669"/>
    <property type="project" value="UniProtKB-KW"/>
</dbReference>
<dbReference type="NCBIfam" id="TIGR01256">
    <property type="entry name" value="modA"/>
    <property type="match status" value="1"/>
</dbReference>
<reference evidence="6 7" key="1">
    <citation type="submission" date="2017-06" db="EMBL/GenBank/DDBJ databases">
        <title>Genome sequencing of cyanobaciteial culture collection at National Institute for Environmental Studies (NIES).</title>
        <authorList>
            <person name="Hirose Y."/>
            <person name="Shimura Y."/>
            <person name="Fujisawa T."/>
            <person name="Nakamura Y."/>
            <person name="Kawachi M."/>
        </authorList>
    </citation>
    <scope>NUCLEOTIDE SEQUENCE [LARGE SCALE GENOMIC DNA]</scope>
    <source>
        <strain evidence="6 7">NIES-21</strain>
    </source>
</reference>
<dbReference type="FunFam" id="3.40.190.10:FF:000035">
    <property type="entry name" value="Molybdate ABC transporter substrate-binding protein"/>
    <property type="match status" value="1"/>
</dbReference>
<evidence type="ECO:0000256" key="5">
    <source>
        <dbReference type="PIRSR" id="PIRSR004846-1"/>
    </source>
</evidence>
<keyword evidence="7" id="KW-1185">Reference proteome</keyword>
<feature type="binding site" evidence="5">
    <location>
        <position position="107"/>
    </location>
    <ligand>
        <name>molybdate</name>
        <dbReference type="ChEBI" id="CHEBI:36264"/>
    </ligand>
</feature>
<evidence type="ECO:0000313" key="6">
    <source>
        <dbReference type="EMBL" id="BAY15850.1"/>
    </source>
</evidence>
<feature type="binding site" evidence="5">
    <location>
        <position position="215"/>
    </location>
    <ligand>
        <name>molybdate</name>
        <dbReference type="ChEBI" id="CHEBI:36264"/>
    </ligand>
</feature>
<keyword evidence="2 5" id="KW-0500">Molybdenum</keyword>
<evidence type="ECO:0000256" key="2">
    <source>
        <dbReference type="ARBA" id="ARBA00022505"/>
    </source>
</evidence>
<protein>
    <submittedName>
        <fullName evidence="6">Molybdenum ABC transporter, periplasmic binding protein</fullName>
    </submittedName>
</protein>
<evidence type="ECO:0000256" key="4">
    <source>
        <dbReference type="ARBA" id="ARBA00022729"/>
    </source>
</evidence>
<dbReference type="InterPro" id="IPR050682">
    <property type="entry name" value="ModA/WtpA"/>
</dbReference>
<proteinExistence type="inferred from homology"/>
<dbReference type="InterPro" id="IPR005950">
    <property type="entry name" value="ModA"/>
</dbReference>
<dbReference type="Gene3D" id="3.40.190.10">
    <property type="entry name" value="Periplasmic binding protein-like II"/>
    <property type="match status" value="2"/>
</dbReference>
<sequence>MLPIQLVKTGMTLGMILPSAIKLQKNLLLHHLSMKRKQVLSFFGTALASLLLAVCSTFIVPSVVTAQSNVNLLVSAAASLKEALEEIKPIYQQSKPNVNINYNFGASGALQQQIEQGAPADIFISAGKKQVDALEQKGLLLPGTRAILAKNRLVLVVPKNITGITSLYNLKESKIKRIAIGEPRSVPAGQYAQQVLQKLKIWSQITPKLVYANNVRQVLAAVESGNADAGLVYATDAKISDKVKVVVAADEKYHSPIVYPMAVVKRSKNAIAAKEFSQFLSSSAAKAVLKKYGFILP</sequence>
<dbReference type="InterPro" id="IPR041879">
    <property type="entry name" value="YvgL-like_PBP2"/>
</dbReference>
<evidence type="ECO:0000313" key="7">
    <source>
        <dbReference type="Proteomes" id="UP000218287"/>
    </source>
</evidence>
<feature type="binding site" evidence="5">
    <location>
        <position position="79"/>
    </location>
    <ligand>
        <name>molybdate</name>
        <dbReference type="ChEBI" id="CHEBI:36264"/>
    </ligand>
</feature>
<gene>
    <name evidence="6" type="ORF">NIES21_16710</name>
</gene>
<dbReference type="CDD" id="cd13537">
    <property type="entry name" value="PBP2_YvgL_like"/>
    <property type="match status" value="1"/>
</dbReference>
<dbReference type="GO" id="GO:1901359">
    <property type="term" value="F:tungstate binding"/>
    <property type="evidence" value="ECO:0007669"/>
    <property type="project" value="UniProtKB-ARBA"/>
</dbReference>
<name>A0A1Z4GEA7_9CYAN</name>
<dbReference type="SUPFAM" id="SSF53850">
    <property type="entry name" value="Periplasmic binding protein-like II"/>
    <property type="match status" value="1"/>
</dbReference>
<evidence type="ECO:0000256" key="1">
    <source>
        <dbReference type="ARBA" id="ARBA00009175"/>
    </source>
</evidence>
<comment type="similarity">
    <text evidence="1">Belongs to the bacterial solute-binding protein ModA family.</text>
</comment>
<dbReference type="GO" id="GO:0015689">
    <property type="term" value="P:molybdate ion transport"/>
    <property type="evidence" value="ECO:0007669"/>
    <property type="project" value="InterPro"/>
</dbReference>
<dbReference type="Proteomes" id="UP000218287">
    <property type="component" value="Chromosome"/>
</dbReference>
<organism evidence="6 7">
    <name type="scientific">Anabaenopsis circularis NIES-21</name>
    <dbReference type="NCBI Taxonomy" id="1085406"/>
    <lineage>
        <taxon>Bacteria</taxon>
        <taxon>Bacillati</taxon>
        <taxon>Cyanobacteriota</taxon>
        <taxon>Cyanophyceae</taxon>
        <taxon>Nostocales</taxon>
        <taxon>Nodulariaceae</taxon>
        <taxon>Anabaenopsis</taxon>
    </lineage>
</organism>
<keyword evidence="4" id="KW-0732">Signal</keyword>
<feature type="binding site" evidence="5">
    <location>
        <position position="188"/>
    </location>
    <ligand>
        <name>molybdate</name>
        <dbReference type="ChEBI" id="CHEBI:36264"/>
    </ligand>
</feature>
<dbReference type="PANTHER" id="PTHR30632">
    <property type="entry name" value="MOLYBDATE-BINDING PERIPLASMIC PROTEIN"/>
    <property type="match status" value="1"/>
</dbReference>
<accession>A0A1Z4GEA7</accession>
<evidence type="ECO:0000256" key="3">
    <source>
        <dbReference type="ARBA" id="ARBA00022723"/>
    </source>
</evidence>
<keyword evidence="3 5" id="KW-0479">Metal-binding</keyword>
<dbReference type="PANTHER" id="PTHR30632:SF0">
    <property type="entry name" value="SULFATE-BINDING PROTEIN"/>
    <property type="match status" value="1"/>
</dbReference>
<dbReference type="GO" id="GO:0030973">
    <property type="term" value="F:molybdate ion binding"/>
    <property type="evidence" value="ECO:0007669"/>
    <property type="project" value="UniProtKB-ARBA"/>
</dbReference>
<feature type="binding site" evidence="5">
    <location>
        <position position="233"/>
    </location>
    <ligand>
        <name>molybdate</name>
        <dbReference type="ChEBI" id="CHEBI:36264"/>
    </ligand>
</feature>
<dbReference type="PIRSF" id="PIRSF004846">
    <property type="entry name" value="ModA"/>
    <property type="match status" value="1"/>
</dbReference>
<dbReference type="EMBL" id="AP018174">
    <property type="protein sequence ID" value="BAY15850.1"/>
    <property type="molecule type" value="Genomic_DNA"/>
</dbReference>